<dbReference type="PANTHER" id="PTHR11647">
    <property type="entry name" value="HYDRANTOINASE/DIHYDROPYRIMIDINASE FAMILY MEMBER"/>
    <property type="match status" value="1"/>
</dbReference>
<comment type="caution">
    <text evidence="3">The sequence shown here is derived from an EMBL/GenBank/DDBJ whole genome shotgun (WGS) entry which is preliminary data.</text>
</comment>
<keyword evidence="4" id="KW-1185">Reference proteome</keyword>
<comment type="cofactor">
    <cofactor evidence="1">
        <name>Zn(2+)</name>
        <dbReference type="ChEBI" id="CHEBI:29105"/>
    </cofactor>
    <text evidence="1">Binds 2 Zn(2+) ions per subunit.</text>
</comment>
<dbReference type="InterPro" id="IPR010229">
    <property type="entry name" value="Pept_M38_dipep"/>
</dbReference>
<keyword evidence="1" id="KW-0645">Protease</keyword>
<dbReference type="EC" id="3.4.19.-" evidence="1"/>
<evidence type="ECO:0000313" key="4">
    <source>
        <dbReference type="Proteomes" id="UP001589833"/>
    </source>
</evidence>
<dbReference type="InterPro" id="IPR032466">
    <property type="entry name" value="Metal_Hydrolase"/>
</dbReference>
<sequence>MVTIIRNGEVYTPDYIGKKDILIAGEKIISIDDHIDVTSLNIEVNEIEANNHLVVPGFIDSHVHIIGGGGEGGYQTRTPELMLSEATTAGVTTIVGVIGTDGTTRTMPDLIAKAKGLVEEGISCFVHTGSYQVPIKSLTGSIQSDFLLIDSIIGVGEVAISDHRSSQPTVNELSRIASEARVGGMLSGKGGIVNVHVGDGKQKLALLEEVIETTDIPISQFVPTHINRNVELFEAGVVYAKKGGYVDFTTSTIPRFLEEGETKCSRALKKMLDEGVSHSQITFTSDAQGSLPAFDSEGKFIGLKIGDMQSLFNEVRDAVLQENIPLEIALHVITKNPASILKLKEKGELTIGNDADLVLLSNNLKVETVLAKGRTMVRNKEIIMRGTFE</sequence>
<dbReference type="SUPFAM" id="SSF51338">
    <property type="entry name" value="Composite domain of metallo-dependent hydrolases"/>
    <property type="match status" value="1"/>
</dbReference>
<dbReference type="Proteomes" id="UP001589833">
    <property type="component" value="Unassembled WGS sequence"/>
</dbReference>
<comment type="subcellular location">
    <subcellularLocation>
        <location evidence="1">Cytoplasm</location>
    </subcellularLocation>
</comment>
<dbReference type="PANTHER" id="PTHR11647:SF1">
    <property type="entry name" value="COLLAPSIN RESPONSE MEDIATOR PROTEIN"/>
    <property type="match status" value="1"/>
</dbReference>
<evidence type="ECO:0000313" key="3">
    <source>
        <dbReference type="EMBL" id="MFC0561754.1"/>
    </source>
</evidence>
<dbReference type="Gene3D" id="3.20.20.140">
    <property type="entry name" value="Metal-dependent hydrolases"/>
    <property type="match status" value="1"/>
</dbReference>
<comment type="similarity">
    <text evidence="1">Belongs to the peptidase M38 family.</text>
</comment>
<dbReference type="Gene3D" id="2.30.40.10">
    <property type="entry name" value="Urease, subunit C, domain 1"/>
    <property type="match status" value="1"/>
</dbReference>
<dbReference type="InterPro" id="IPR011059">
    <property type="entry name" value="Metal-dep_hydrolase_composite"/>
</dbReference>
<name>A0ABV6NMT5_9BACI</name>
<gene>
    <name evidence="3" type="primary">iadA</name>
    <name evidence="3" type="ORF">ACFFH4_23005</name>
</gene>
<organism evidence="3 4">
    <name type="scientific">Halalkalibacter alkalisediminis</name>
    <dbReference type="NCBI Taxonomy" id="935616"/>
    <lineage>
        <taxon>Bacteria</taxon>
        <taxon>Bacillati</taxon>
        <taxon>Bacillota</taxon>
        <taxon>Bacilli</taxon>
        <taxon>Bacillales</taxon>
        <taxon>Bacillaceae</taxon>
        <taxon>Halalkalibacter</taxon>
    </lineage>
</organism>
<dbReference type="GO" id="GO:0008798">
    <property type="term" value="F:beta-aspartyl-peptidase activity"/>
    <property type="evidence" value="ECO:0007669"/>
    <property type="project" value="UniProtKB-EC"/>
</dbReference>
<dbReference type="SUPFAM" id="SSF51556">
    <property type="entry name" value="Metallo-dependent hydrolases"/>
    <property type="match status" value="1"/>
</dbReference>
<protein>
    <recommendedName>
        <fullName evidence="1">Isoaspartyl dipeptidase</fullName>
        <ecNumber evidence="1">3.4.19.-</ecNumber>
    </recommendedName>
</protein>
<feature type="domain" description="Amidohydrolase-related" evidence="2">
    <location>
        <begin position="53"/>
        <end position="375"/>
    </location>
</feature>
<evidence type="ECO:0000256" key="1">
    <source>
        <dbReference type="PIRNR" id="PIRNR001238"/>
    </source>
</evidence>
<dbReference type="PIRSF" id="PIRSF001238">
    <property type="entry name" value="IadA"/>
    <property type="match status" value="1"/>
</dbReference>
<keyword evidence="1" id="KW-0862">Zinc</keyword>
<dbReference type="InterPro" id="IPR050378">
    <property type="entry name" value="Metallo-dep_Hydrolases_sf"/>
</dbReference>
<accession>A0ABV6NMT5</accession>
<dbReference type="NCBIfam" id="TIGR01975">
    <property type="entry name" value="isoAsp_dipep"/>
    <property type="match status" value="1"/>
</dbReference>
<dbReference type="InterPro" id="IPR006680">
    <property type="entry name" value="Amidohydro-rel"/>
</dbReference>
<dbReference type="EMBL" id="JBHLTR010000082">
    <property type="protein sequence ID" value="MFC0561754.1"/>
    <property type="molecule type" value="Genomic_DNA"/>
</dbReference>
<evidence type="ECO:0000259" key="2">
    <source>
        <dbReference type="Pfam" id="PF01979"/>
    </source>
</evidence>
<keyword evidence="1" id="KW-0479">Metal-binding</keyword>
<comment type="function">
    <text evidence="1">Catalyzes the hydrolytic cleavage of a subset of L-isoaspartyl (L-beta-aspartyl) dipeptides. Used to degrade proteins damaged by L-isoaspartyl residues formation.</text>
</comment>
<keyword evidence="1 3" id="KW-0378">Hydrolase</keyword>
<reference evidence="3 4" key="1">
    <citation type="submission" date="2024-09" db="EMBL/GenBank/DDBJ databases">
        <authorList>
            <person name="Sun Q."/>
            <person name="Mori K."/>
        </authorList>
    </citation>
    <scope>NUCLEOTIDE SEQUENCE [LARGE SCALE GENOMIC DNA]</scope>
    <source>
        <strain evidence="3 4">NCAIM B.02301</strain>
    </source>
</reference>
<comment type="PTM">
    <text evidence="1">Carboxylation allows a single lysine to coordinate two zinc ions.</text>
</comment>
<proteinExistence type="inferred from homology"/>
<dbReference type="RefSeq" id="WP_273843735.1">
    <property type="nucleotide sequence ID" value="NZ_JAQQWT010000007.1"/>
</dbReference>
<keyword evidence="1" id="KW-0482">Metalloprotease</keyword>
<dbReference type="Pfam" id="PF01979">
    <property type="entry name" value="Amidohydro_1"/>
    <property type="match status" value="1"/>
</dbReference>